<evidence type="ECO:0000256" key="2">
    <source>
        <dbReference type="ARBA" id="ARBA00009810"/>
    </source>
</evidence>
<keyword evidence="13 14" id="KW-0998">Cell outer membrane</keyword>
<keyword evidence="3 14" id="KW-0813">Transport</keyword>
<evidence type="ECO:0000313" key="21">
    <source>
        <dbReference type="Proteomes" id="UP000262917"/>
    </source>
</evidence>
<feature type="domain" description="TonB-dependent receptor-like beta-barrel" evidence="18">
    <location>
        <begin position="244"/>
        <end position="687"/>
    </location>
</feature>
<sequence length="718" mass="77906">MPSLSRARAARCCRAPLTLALGLALCAPALAADGDPVDDDAPQDLAGVTVVGQRYLPDYTARKTRTATRTDTRLLDVPQAVTVVTDKLAADQAMTSLADTLRYMPGIGVAQGEGNRDTPVFRGTSSTGDFFVDGIRDDVQYIRDLYNLERVEALKGPNAMIFGRGGSGGVINRVTRQADGQSHRSGTLQFGSGDRRRATLDYGTGLGSGNADAGFRINAVYEDSGSFRDGYELERHGLNPTFGIDLGAHTRLQLSYEHFHDARVADRGVPSLGGRPLDVDPSRFFGNPELSPVQATVDAFDAVLDHDFGDSLSLRNHLRWADYDKFYQNVFPGAVDAATDSVALAAYNNATTRRNLFNQTDLVWKLATGGVRHTVLAGAEFGRQVTDNLRMTGYFGAPGSTVTGISVPLSDPRSPLPVEFRRKASDADNHGVAEVAAVYLQDQIELSPQWQLIAGLRYDDFRVDLRDHRSGETFRSDDGLLSPRAGLVYKPLDRVSLYASYSVAYQPRAGDQLASLNVGNAALDPETFRNRELGAKWDLRPDLQASLAVYRLDRGNVAVADPADPTRSLLVDGQVAKGVELGIAGRITPAWQLMGGYAYQTGEITSTQSATALAGNRLAQLPRHSASLWNRYDFTPAFGVGLGIVHRGAIFANVDNAVELPAFTRFDAAVYWTLAPALQLQLNIENLTDRRYFASAHSNNNISPGAPRSAWIGVNYRF</sequence>
<evidence type="ECO:0000256" key="6">
    <source>
        <dbReference type="ARBA" id="ARBA00022692"/>
    </source>
</evidence>
<evidence type="ECO:0000256" key="11">
    <source>
        <dbReference type="ARBA" id="ARBA00023136"/>
    </source>
</evidence>
<keyword evidence="12 20" id="KW-0675">Receptor</keyword>
<dbReference type="CDD" id="cd01347">
    <property type="entry name" value="ligand_gated_channel"/>
    <property type="match status" value="1"/>
</dbReference>
<dbReference type="PROSITE" id="PS52016">
    <property type="entry name" value="TONB_DEPENDENT_REC_3"/>
    <property type="match status" value="1"/>
</dbReference>
<evidence type="ECO:0000256" key="14">
    <source>
        <dbReference type="PROSITE-ProRule" id="PRU01360"/>
    </source>
</evidence>
<evidence type="ECO:0000256" key="15">
    <source>
        <dbReference type="PROSITE-ProRule" id="PRU10144"/>
    </source>
</evidence>
<accession>A0A372DS94</accession>
<keyword evidence="9" id="KW-0406">Ion transport</keyword>
<feature type="domain" description="TonB-dependent receptor plug" evidence="19">
    <location>
        <begin position="74"/>
        <end position="170"/>
    </location>
</feature>
<dbReference type="GO" id="GO:0015891">
    <property type="term" value="P:siderophore transport"/>
    <property type="evidence" value="ECO:0007669"/>
    <property type="project" value="InterPro"/>
</dbReference>
<keyword evidence="11 14" id="KW-0472">Membrane</keyword>
<reference evidence="20 21" key="1">
    <citation type="submission" date="2018-08" db="EMBL/GenBank/DDBJ databases">
        <title>Lysobacter weifangensis sp. nov., a new member of the family 'Xanthomonadaceae', isolated from soil in a farmland.</title>
        <authorList>
            <person name="Zhao H."/>
        </authorList>
    </citation>
    <scope>NUCLEOTIDE SEQUENCE [LARGE SCALE GENOMIC DNA]</scope>
    <source>
        <strain evidence="20 21">WF-2</strain>
    </source>
</reference>
<evidence type="ECO:0000313" key="20">
    <source>
        <dbReference type="EMBL" id="RFP62413.1"/>
    </source>
</evidence>
<dbReference type="Gene3D" id="2.40.170.20">
    <property type="entry name" value="TonB-dependent receptor, beta-barrel domain"/>
    <property type="match status" value="1"/>
</dbReference>
<dbReference type="InterPro" id="IPR037066">
    <property type="entry name" value="Plug_dom_sf"/>
</dbReference>
<comment type="similarity">
    <text evidence="2 14 16">Belongs to the TonB-dependent receptor family.</text>
</comment>
<dbReference type="GO" id="GO:0009279">
    <property type="term" value="C:cell outer membrane"/>
    <property type="evidence" value="ECO:0007669"/>
    <property type="project" value="UniProtKB-SubCell"/>
</dbReference>
<dbReference type="Proteomes" id="UP000262917">
    <property type="component" value="Unassembled WGS sequence"/>
</dbReference>
<dbReference type="InterPro" id="IPR036942">
    <property type="entry name" value="Beta-barrel_TonB_sf"/>
</dbReference>
<gene>
    <name evidence="20" type="ORF">D0Y53_00910</name>
</gene>
<dbReference type="InterPro" id="IPR000531">
    <property type="entry name" value="Beta-barrel_TonB"/>
</dbReference>
<dbReference type="GO" id="GO:0015344">
    <property type="term" value="F:siderophore uptake transmembrane transporter activity"/>
    <property type="evidence" value="ECO:0007669"/>
    <property type="project" value="TreeGrafter"/>
</dbReference>
<dbReference type="Pfam" id="PF00593">
    <property type="entry name" value="TonB_dep_Rec_b-barrel"/>
    <property type="match status" value="1"/>
</dbReference>
<dbReference type="PANTHER" id="PTHR32552:SF68">
    <property type="entry name" value="FERRICHROME OUTER MEMBRANE TRANSPORTER_PHAGE RECEPTOR"/>
    <property type="match status" value="1"/>
</dbReference>
<keyword evidence="21" id="KW-1185">Reference proteome</keyword>
<dbReference type="InterPro" id="IPR012910">
    <property type="entry name" value="Plug_dom"/>
</dbReference>
<keyword evidence="5" id="KW-0410">Iron transport</keyword>
<evidence type="ECO:0000256" key="8">
    <source>
        <dbReference type="ARBA" id="ARBA00023004"/>
    </source>
</evidence>
<evidence type="ECO:0000256" key="9">
    <source>
        <dbReference type="ARBA" id="ARBA00023065"/>
    </source>
</evidence>
<evidence type="ECO:0000256" key="7">
    <source>
        <dbReference type="ARBA" id="ARBA00022729"/>
    </source>
</evidence>
<feature type="signal peptide" evidence="17">
    <location>
        <begin position="1"/>
        <end position="31"/>
    </location>
</feature>
<feature type="chain" id="PRO_5016794917" evidence="17">
    <location>
        <begin position="32"/>
        <end position="718"/>
    </location>
</feature>
<dbReference type="PROSITE" id="PS01156">
    <property type="entry name" value="TONB_DEPENDENT_REC_2"/>
    <property type="match status" value="1"/>
</dbReference>
<evidence type="ECO:0000256" key="3">
    <source>
        <dbReference type="ARBA" id="ARBA00022448"/>
    </source>
</evidence>
<keyword evidence="7 17" id="KW-0732">Signal</keyword>
<proteinExistence type="inferred from homology"/>
<dbReference type="InterPro" id="IPR039426">
    <property type="entry name" value="TonB-dep_rcpt-like"/>
</dbReference>
<protein>
    <submittedName>
        <fullName evidence="20">TonB-dependent siderophore receptor</fullName>
    </submittedName>
</protein>
<dbReference type="NCBIfam" id="TIGR01783">
    <property type="entry name" value="TonB-siderophor"/>
    <property type="match status" value="1"/>
</dbReference>
<evidence type="ECO:0000259" key="19">
    <source>
        <dbReference type="Pfam" id="PF07715"/>
    </source>
</evidence>
<evidence type="ECO:0000259" key="18">
    <source>
        <dbReference type="Pfam" id="PF00593"/>
    </source>
</evidence>
<dbReference type="EMBL" id="QVPD01000001">
    <property type="protein sequence ID" value="RFP62413.1"/>
    <property type="molecule type" value="Genomic_DNA"/>
</dbReference>
<dbReference type="Gene3D" id="2.170.130.10">
    <property type="entry name" value="TonB-dependent receptor, plug domain"/>
    <property type="match status" value="1"/>
</dbReference>
<evidence type="ECO:0000256" key="17">
    <source>
        <dbReference type="SAM" id="SignalP"/>
    </source>
</evidence>
<keyword evidence="4 14" id="KW-1134">Transmembrane beta strand</keyword>
<keyword evidence="6 14" id="KW-0812">Transmembrane</keyword>
<comment type="subcellular location">
    <subcellularLocation>
        <location evidence="1 14">Cell outer membrane</location>
        <topology evidence="1 14">Multi-pass membrane protein</topology>
    </subcellularLocation>
</comment>
<evidence type="ECO:0000256" key="10">
    <source>
        <dbReference type="ARBA" id="ARBA00023077"/>
    </source>
</evidence>
<evidence type="ECO:0000256" key="1">
    <source>
        <dbReference type="ARBA" id="ARBA00004571"/>
    </source>
</evidence>
<comment type="caution">
    <text evidence="20">The sequence shown here is derived from an EMBL/GenBank/DDBJ whole genome shotgun (WGS) entry which is preliminary data.</text>
</comment>
<evidence type="ECO:0000256" key="13">
    <source>
        <dbReference type="ARBA" id="ARBA00023237"/>
    </source>
</evidence>
<dbReference type="SUPFAM" id="SSF56935">
    <property type="entry name" value="Porins"/>
    <property type="match status" value="1"/>
</dbReference>
<dbReference type="AlphaFoldDB" id="A0A372DS94"/>
<dbReference type="InterPro" id="IPR010105">
    <property type="entry name" value="TonB_sidphr_rcpt"/>
</dbReference>
<evidence type="ECO:0000256" key="16">
    <source>
        <dbReference type="RuleBase" id="RU003357"/>
    </source>
</evidence>
<dbReference type="PANTHER" id="PTHR32552">
    <property type="entry name" value="FERRICHROME IRON RECEPTOR-RELATED"/>
    <property type="match status" value="1"/>
</dbReference>
<dbReference type="InterPro" id="IPR010917">
    <property type="entry name" value="TonB_rcpt_CS"/>
</dbReference>
<evidence type="ECO:0000256" key="12">
    <source>
        <dbReference type="ARBA" id="ARBA00023170"/>
    </source>
</evidence>
<organism evidence="20 21">
    <name type="scientific">Cognatiluteimonas weifangensis</name>
    <dbReference type="NCBI Taxonomy" id="2303539"/>
    <lineage>
        <taxon>Bacteria</taxon>
        <taxon>Pseudomonadati</taxon>
        <taxon>Pseudomonadota</taxon>
        <taxon>Gammaproteobacteria</taxon>
        <taxon>Lysobacterales</taxon>
        <taxon>Lysobacteraceae</taxon>
        <taxon>Cognatiluteimonas</taxon>
    </lineage>
</organism>
<evidence type="ECO:0000256" key="5">
    <source>
        <dbReference type="ARBA" id="ARBA00022496"/>
    </source>
</evidence>
<keyword evidence="8" id="KW-0408">Iron</keyword>
<dbReference type="GO" id="GO:0038023">
    <property type="term" value="F:signaling receptor activity"/>
    <property type="evidence" value="ECO:0007669"/>
    <property type="project" value="InterPro"/>
</dbReference>
<feature type="short sequence motif" description="TonB C-terminal box" evidence="15">
    <location>
        <begin position="701"/>
        <end position="718"/>
    </location>
</feature>
<evidence type="ECO:0000256" key="4">
    <source>
        <dbReference type="ARBA" id="ARBA00022452"/>
    </source>
</evidence>
<dbReference type="Pfam" id="PF07715">
    <property type="entry name" value="Plug"/>
    <property type="match status" value="1"/>
</dbReference>
<name>A0A372DS94_9GAMM</name>
<dbReference type="OrthoDB" id="127311at2"/>
<keyword evidence="10 16" id="KW-0798">TonB box</keyword>